<evidence type="ECO:0000259" key="1">
    <source>
        <dbReference type="SMART" id="SM00631"/>
    </source>
</evidence>
<dbReference type="GO" id="GO:0004181">
    <property type="term" value="F:metallocarboxypeptidase activity"/>
    <property type="evidence" value="ECO:0007669"/>
    <property type="project" value="InterPro"/>
</dbReference>
<dbReference type="Gene3D" id="3.40.630.10">
    <property type="entry name" value="Zn peptidases"/>
    <property type="match status" value="1"/>
</dbReference>
<dbReference type="HOGENOM" id="CLU_047694_1_0_11"/>
<keyword evidence="3" id="KW-1185">Reference proteome</keyword>
<dbReference type="Pfam" id="PF00246">
    <property type="entry name" value="Peptidase_M14"/>
    <property type="match status" value="1"/>
</dbReference>
<dbReference type="AlphaFoldDB" id="K0F1R6"/>
<dbReference type="eggNOG" id="COG2866">
    <property type="taxonomic scope" value="Bacteria"/>
</dbReference>
<dbReference type="GO" id="GO:0006508">
    <property type="term" value="P:proteolysis"/>
    <property type="evidence" value="ECO:0007669"/>
    <property type="project" value="InterPro"/>
</dbReference>
<dbReference type="Proteomes" id="UP000006304">
    <property type="component" value="Chromosome"/>
</dbReference>
<dbReference type="SMART" id="SM00631">
    <property type="entry name" value="Zn_pept"/>
    <property type="match status" value="1"/>
</dbReference>
<dbReference type="EMBL" id="CP003876">
    <property type="protein sequence ID" value="AFU03060.1"/>
    <property type="molecule type" value="Genomic_DNA"/>
</dbReference>
<dbReference type="SUPFAM" id="SSF53187">
    <property type="entry name" value="Zn-dependent exopeptidases"/>
    <property type="match status" value="1"/>
</dbReference>
<sequence length="449" mass="48270">MDTDEVAADEVGRLVGAVAPTDSFPTVDELDRFVDALPDRVTVTEIGRSRGGHPIRCVRVGAGPRQVVVVGNPHPNEPIGMATIRHLLGRLTREDDRTLGATWHFVLCLDPDGTKLNESWFAGPRTRTAVAHGFYRPPAAEQPEWCFPASWRGIAVGAPLPETKALMGLIDRTRPALIVSLHNADFGGGFFYTTGGDPEYWSGLTGQLAAAGVPIYTGEPDVPGAATWQPGIFELPPFSRIAEALAGDGIEPLAMMYGGGIRDYAASHGTAILVCELPLWVDPRVADETPSGHRLADVLHATATEYEEIADLVSGALSRLTAHLDGSNPFQRALTDTVRALRGNAIAKRSATDTREATLGELFIEKYVWTGVARLRAGGMLLQLLESYPGTGPDDVVTERLRFAPIFDKWCVDIETNAPGLPVPIPRLVAVQSAAIVTAVTRLRDGRPI</sequence>
<dbReference type="STRING" id="1133849.O3I_025545"/>
<evidence type="ECO:0000313" key="3">
    <source>
        <dbReference type="Proteomes" id="UP000006304"/>
    </source>
</evidence>
<name>K0F1R6_NOCB7</name>
<organism evidence="2 3">
    <name type="scientific">Nocardia brasiliensis (strain ATCC 700358 / HUJEG-1)</name>
    <dbReference type="NCBI Taxonomy" id="1133849"/>
    <lineage>
        <taxon>Bacteria</taxon>
        <taxon>Bacillati</taxon>
        <taxon>Actinomycetota</taxon>
        <taxon>Actinomycetes</taxon>
        <taxon>Mycobacteriales</taxon>
        <taxon>Nocardiaceae</taxon>
        <taxon>Nocardia</taxon>
    </lineage>
</organism>
<evidence type="ECO:0000313" key="2">
    <source>
        <dbReference type="EMBL" id="AFU03060.1"/>
    </source>
</evidence>
<feature type="domain" description="Peptidase M14" evidence="1">
    <location>
        <begin position="24"/>
        <end position="294"/>
    </location>
</feature>
<protein>
    <recommendedName>
        <fullName evidence="1">Peptidase M14 domain-containing protein</fullName>
    </recommendedName>
</protein>
<reference evidence="2 3" key="1">
    <citation type="journal article" date="2012" name="J. Bacteriol.">
        <title>Complete genome sequence of Nocardia brasiliensis HUJEG-1.</title>
        <authorList>
            <person name="Vera-Cabrera L."/>
            <person name="Ortiz-Lopez R."/>
            <person name="Elizondo-Gonzalez R."/>
            <person name="Perez-Maya A.A."/>
            <person name="Ocampo-Candiani J."/>
        </authorList>
    </citation>
    <scope>NUCLEOTIDE SEQUENCE [LARGE SCALE GENOMIC DNA]</scope>
    <source>
        <strain evidence="3">ATCC 700358</strain>
    </source>
</reference>
<gene>
    <name evidence="2" type="ORF">O3I_025545</name>
</gene>
<proteinExistence type="predicted"/>
<accession>K0F1R6</accession>
<dbReference type="KEGG" id="nbr:O3I_025545"/>
<dbReference type="GO" id="GO:0008270">
    <property type="term" value="F:zinc ion binding"/>
    <property type="evidence" value="ECO:0007669"/>
    <property type="project" value="InterPro"/>
</dbReference>
<dbReference type="InterPro" id="IPR000834">
    <property type="entry name" value="Peptidase_M14"/>
</dbReference>
<dbReference type="RefSeq" id="WP_014985915.1">
    <property type="nucleotide sequence ID" value="NC_018681.1"/>
</dbReference>